<accession>A0AA35W521</accession>
<feature type="compositionally biased region" description="Basic and acidic residues" evidence="1">
    <location>
        <begin position="108"/>
        <end position="119"/>
    </location>
</feature>
<evidence type="ECO:0000313" key="3">
    <source>
        <dbReference type="EMBL" id="CAI7994395.1"/>
    </source>
</evidence>
<evidence type="ECO:0000256" key="2">
    <source>
        <dbReference type="SAM" id="Phobius"/>
    </source>
</evidence>
<feature type="compositionally biased region" description="Polar residues" evidence="1">
    <location>
        <begin position="35"/>
        <end position="51"/>
    </location>
</feature>
<dbReference type="Gene3D" id="2.60.120.40">
    <property type="match status" value="1"/>
</dbReference>
<proteinExistence type="predicted"/>
<feature type="transmembrane region" description="Helical" evidence="2">
    <location>
        <begin position="61"/>
        <end position="84"/>
    </location>
</feature>
<evidence type="ECO:0000256" key="1">
    <source>
        <dbReference type="SAM" id="MobiDB-lite"/>
    </source>
</evidence>
<dbReference type="SUPFAM" id="SSF49842">
    <property type="entry name" value="TNF-like"/>
    <property type="match status" value="1"/>
</dbReference>
<comment type="caution">
    <text evidence="3">The sequence shown here is derived from an EMBL/GenBank/DDBJ whole genome shotgun (WGS) entry which is preliminary data.</text>
</comment>
<dbReference type="Proteomes" id="UP001174909">
    <property type="component" value="Unassembled WGS sequence"/>
</dbReference>
<evidence type="ECO:0000313" key="4">
    <source>
        <dbReference type="Proteomes" id="UP001174909"/>
    </source>
</evidence>
<dbReference type="EMBL" id="CASHTH010000212">
    <property type="protein sequence ID" value="CAI7994395.1"/>
    <property type="molecule type" value="Genomic_DNA"/>
</dbReference>
<dbReference type="AlphaFoldDB" id="A0AA35W521"/>
<protein>
    <submittedName>
        <fullName evidence="3">Uncharacterized protein</fullName>
    </submittedName>
</protein>
<keyword evidence="2" id="KW-0472">Membrane</keyword>
<dbReference type="InterPro" id="IPR008983">
    <property type="entry name" value="Tumour_necrosis_fac-like_dom"/>
</dbReference>
<feature type="compositionally biased region" description="Pro residues" evidence="1">
    <location>
        <begin position="132"/>
        <end position="141"/>
    </location>
</feature>
<keyword evidence="2" id="KW-0812">Transmembrane</keyword>
<gene>
    <name evidence="3" type="ORF">GBAR_LOCUS1436</name>
</gene>
<organism evidence="3 4">
    <name type="scientific">Geodia barretti</name>
    <name type="common">Barrett's horny sponge</name>
    <dbReference type="NCBI Taxonomy" id="519541"/>
    <lineage>
        <taxon>Eukaryota</taxon>
        <taxon>Metazoa</taxon>
        <taxon>Porifera</taxon>
        <taxon>Demospongiae</taxon>
        <taxon>Heteroscleromorpha</taxon>
        <taxon>Tetractinellida</taxon>
        <taxon>Astrophorina</taxon>
        <taxon>Geodiidae</taxon>
        <taxon>Geodia</taxon>
    </lineage>
</organism>
<feature type="region of interest" description="Disordered" evidence="1">
    <location>
        <begin position="28"/>
        <end position="55"/>
    </location>
</feature>
<reference evidence="3" key="1">
    <citation type="submission" date="2023-03" db="EMBL/GenBank/DDBJ databases">
        <authorList>
            <person name="Steffen K."/>
            <person name="Cardenas P."/>
        </authorList>
    </citation>
    <scope>NUCLEOTIDE SEQUENCE</scope>
</reference>
<sequence>MRLKARNDLTLRFKLDLATNVSSNMASCEEGQKVPLQQSSSLDQGHPSFSGQAGGRGGRKILLGTLVGVLLVAVLAAVCAVAAVSSPHPNTSDQPHTANAAAAVAKAGRSEHRGQERRIFGQQYRNRRVAPSPVPSSPPPIDAGTLPRPVSTTTSSSSDGSCISRETEMNTPAAHIKGHGIQRGKWIESTGGSVVPGYQQRWQCNDVYVLNPRRIQEQAFVDGGVWFNQTDKSIYVPKCGYYLVYSQVYFVIDEDSTSEGVTVFHNLKIRHNCTWESDSGPIQIQAKASVAPSGLDGRVATTFTSDVVHMCPGGSVWIEIPDGANGVPCCPRGDKSGTFLGLILIADTPCSSWPPEITMTTDF</sequence>
<feature type="compositionally biased region" description="Low complexity" evidence="1">
    <location>
        <begin position="98"/>
        <end position="107"/>
    </location>
</feature>
<keyword evidence="2" id="KW-1133">Transmembrane helix</keyword>
<name>A0AA35W521_GEOBA</name>
<keyword evidence="4" id="KW-1185">Reference proteome</keyword>
<feature type="compositionally biased region" description="Polar residues" evidence="1">
    <location>
        <begin position="87"/>
        <end position="97"/>
    </location>
</feature>
<feature type="region of interest" description="Disordered" evidence="1">
    <location>
        <begin position="85"/>
        <end position="164"/>
    </location>
</feature>